<evidence type="ECO:0000313" key="3">
    <source>
        <dbReference type="Proteomes" id="UP000054560"/>
    </source>
</evidence>
<name>A0A0L0FP85_9EUKA</name>
<proteinExistence type="predicted"/>
<organism evidence="2 3">
    <name type="scientific">Sphaeroforma arctica JP610</name>
    <dbReference type="NCBI Taxonomy" id="667725"/>
    <lineage>
        <taxon>Eukaryota</taxon>
        <taxon>Ichthyosporea</taxon>
        <taxon>Ichthyophonida</taxon>
        <taxon>Sphaeroforma</taxon>
    </lineage>
</organism>
<gene>
    <name evidence="2" type="ORF">SARC_09245</name>
</gene>
<dbReference type="RefSeq" id="XP_014152223.1">
    <property type="nucleotide sequence ID" value="XM_014296748.1"/>
</dbReference>
<protein>
    <submittedName>
        <fullName evidence="2">Uncharacterized protein</fullName>
    </submittedName>
</protein>
<sequence length="305" mass="34380">MPAPPEKRPRPQAPISSSEPSSYRSKVGNPTKPTPQKTPIPSTSQPLLQPPVLAHLLTKVMGRLMTDKTLHEMDDITPVWLFFRAIFTNGKPPSQSVFEKYWHAQPLINRHHFLWYLPSKPVSELNRRGTSSSFVRLCVPNDAVAPVKRHAELTWKWQFDKTIDPRSQKHPNATKAALIHYLRTKREARCTHERAPKILARSMDALLDPLVNSSNADILQRTTDRLQKAYQAKHITNCLSPNPRIPTGASTQPERAQPGRPHVPTVYPAQPQPSTTDSSTTENDIEMADINKDQGPVVLTEDEQC</sequence>
<feature type="region of interest" description="Disordered" evidence="1">
    <location>
        <begin position="239"/>
        <end position="305"/>
    </location>
</feature>
<accession>A0A0L0FP85</accession>
<feature type="compositionally biased region" description="Low complexity" evidence="1">
    <location>
        <begin position="16"/>
        <end position="31"/>
    </location>
</feature>
<evidence type="ECO:0000256" key="1">
    <source>
        <dbReference type="SAM" id="MobiDB-lite"/>
    </source>
</evidence>
<keyword evidence="3" id="KW-1185">Reference proteome</keyword>
<dbReference type="Proteomes" id="UP000054560">
    <property type="component" value="Unassembled WGS sequence"/>
</dbReference>
<evidence type="ECO:0000313" key="2">
    <source>
        <dbReference type="EMBL" id="KNC78321.1"/>
    </source>
</evidence>
<dbReference type="EMBL" id="KQ242512">
    <property type="protein sequence ID" value="KNC78321.1"/>
    <property type="molecule type" value="Genomic_DNA"/>
</dbReference>
<dbReference type="GeneID" id="25909749"/>
<dbReference type="AlphaFoldDB" id="A0A0L0FP85"/>
<feature type="region of interest" description="Disordered" evidence="1">
    <location>
        <begin position="1"/>
        <end position="47"/>
    </location>
</feature>
<reference evidence="2 3" key="1">
    <citation type="submission" date="2011-02" db="EMBL/GenBank/DDBJ databases">
        <title>The Genome Sequence of Sphaeroforma arctica JP610.</title>
        <authorList>
            <consortium name="The Broad Institute Genome Sequencing Platform"/>
            <person name="Russ C."/>
            <person name="Cuomo C."/>
            <person name="Young S.K."/>
            <person name="Zeng Q."/>
            <person name="Gargeya S."/>
            <person name="Alvarado L."/>
            <person name="Berlin A."/>
            <person name="Chapman S.B."/>
            <person name="Chen Z."/>
            <person name="Freedman E."/>
            <person name="Gellesch M."/>
            <person name="Goldberg J."/>
            <person name="Griggs A."/>
            <person name="Gujja S."/>
            <person name="Heilman E."/>
            <person name="Heiman D."/>
            <person name="Howarth C."/>
            <person name="Mehta T."/>
            <person name="Neiman D."/>
            <person name="Pearson M."/>
            <person name="Roberts A."/>
            <person name="Saif S."/>
            <person name="Shea T."/>
            <person name="Shenoy N."/>
            <person name="Sisk P."/>
            <person name="Stolte C."/>
            <person name="Sykes S."/>
            <person name="White J."/>
            <person name="Yandava C."/>
            <person name="Burger G."/>
            <person name="Gray M.W."/>
            <person name="Holland P.W.H."/>
            <person name="King N."/>
            <person name="Lang F.B.F."/>
            <person name="Roger A.J."/>
            <person name="Ruiz-Trillo I."/>
            <person name="Haas B."/>
            <person name="Nusbaum C."/>
            <person name="Birren B."/>
        </authorList>
    </citation>
    <scope>NUCLEOTIDE SEQUENCE [LARGE SCALE GENOMIC DNA]</scope>
    <source>
        <strain evidence="2 3">JP610</strain>
    </source>
</reference>